<evidence type="ECO:0000313" key="3">
    <source>
        <dbReference type="Proteomes" id="UP001596174"/>
    </source>
</evidence>
<proteinExistence type="predicted"/>
<dbReference type="RefSeq" id="WP_380582681.1">
    <property type="nucleotide sequence ID" value="NZ_JBHSQJ010000044.1"/>
</dbReference>
<sequence length="47" mass="4952">MHTATALQQLAAISNGNGPGMFLRIIVIVTVLGVAALAVILMRAYRD</sequence>
<evidence type="ECO:0000313" key="2">
    <source>
        <dbReference type="EMBL" id="MFC5907846.1"/>
    </source>
</evidence>
<reference evidence="3" key="1">
    <citation type="journal article" date="2019" name="Int. J. Syst. Evol. Microbiol.">
        <title>The Global Catalogue of Microorganisms (GCM) 10K type strain sequencing project: providing services to taxonomists for standard genome sequencing and annotation.</title>
        <authorList>
            <consortium name="The Broad Institute Genomics Platform"/>
            <consortium name="The Broad Institute Genome Sequencing Center for Infectious Disease"/>
            <person name="Wu L."/>
            <person name="Ma J."/>
        </authorList>
    </citation>
    <scope>NUCLEOTIDE SEQUENCE [LARGE SCALE GENOMIC DNA]</scope>
    <source>
        <strain evidence="3">JCM 4816</strain>
    </source>
</reference>
<comment type="caution">
    <text evidence="2">The sequence shown here is derived from an EMBL/GenBank/DDBJ whole genome shotgun (WGS) entry which is preliminary data.</text>
</comment>
<dbReference type="Proteomes" id="UP001596174">
    <property type="component" value="Unassembled WGS sequence"/>
</dbReference>
<dbReference type="EMBL" id="JBHSQJ010000044">
    <property type="protein sequence ID" value="MFC5907846.1"/>
    <property type="molecule type" value="Genomic_DNA"/>
</dbReference>
<organism evidence="2 3">
    <name type="scientific">Streptacidiphilus monticola</name>
    <dbReference type="NCBI Taxonomy" id="2161674"/>
    <lineage>
        <taxon>Bacteria</taxon>
        <taxon>Bacillati</taxon>
        <taxon>Actinomycetota</taxon>
        <taxon>Actinomycetes</taxon>
        <taxon>Kitasatosporales</taxon>
        <taxon>Streptomycetaceae</taxon>
        <taxon>Streptacidiphilus</taxon>
    </lineage>
</organism>
<keyword evidence="3" id="KW-1185">Reference proteome</keyword>
<protein>
    <submittedName>
        <fullName evidence="2">Uncharacterized protein</fullName>
    </submittedName>
</protein>
<keyword evidence="1" id="KW-0472">Membrane</keyword>
<keyword evidence="1" id="KW-1133">Transmembrane helix</keyword>
<evidence type="ECO:0000256" key="1">
    <source>
        <dbReference type="SAM" id="Phobius"/>
    </source>
</evidence>
<name>A0ABW1FZL8_9ACTN</name>
<feature type="transmembrane region" description="Helical" evidence="1">
    <location>
        <begin position="21"/>
        <end position="42"/>
    </location>
</feature>
<gene>
    <name evidence="2" type="ORF">ACFP3V_11540</name>
</gene>
<keyword evidence="1" id="KW-0812">Transmembrane</keyword>
<accession>A0ABW1FZL8</accession>